<dbReference type="PANTHER" id="PTHR45527">
    <property type="entry name" value="NONRIBOSOMAL PEPTIDE SYNTHETASE"/>
    <property type="match status" value="1"/>
</dbReference>
<reference evidence="5" key="1">
    <citation type="submission" date="2022-06" db="EMBL/GenBank/DDBJ databases">
        <title>Complete genome sequences of two strains of the flax pathogen Septoria linicola.</title>
        <authorList>
            <person name="Lapalu N."/>
            <person name="Simon A."/>
            <person name="Demenou B."/>
            <person name="Paumier D."/>
            <person name="Guillot M.-P."/>
            <person name="Gout L."/>
            <person name="Valade R."/>
        </authorList>
    </citation>
    <scope>NUCLEOTIDE SEQUENCE</scope>
    <source>
        <strain evidence="5">SE15195</strain>
    </source>
</reference>
<keyword evidence="6" id="KW-1185">Reference proteome</keyword>
<keyword evidence="3" id="KW-0436">Ligase</keyword>
<dbReference type="InterPro" id="IPR042099">
    <property type="entry name" value="ANL_N_sf"/>
</dbReference>
<dbReference type="Gene3D" id="3.30.559.10">
    <property type="entry name" value="Chloramphenicol acetyltransferase-like domain"/>
    <property type="match status" value="1"/>
</dbReference>
<keyword evidence="1" id="KW-0596">Phosphopantetheine</keyword>
<dbReference type="EMBL" id="CP099428">
    <property type="protein sequence ID" value="USW58758.1"/>
    <property type="molecule type" value="Genomic_DNA"/>
</dbReference>
<dbReference type="Gene3D" id="3.30.300.30">
    <property type="match status" value="1"/>
</dbReference>
<evidence type="ECO:0000256" key="3">
    <source>
        <dbReference type="ARBA" id="ARBA00022598"/>
    </source>
</evidence>
<dbReference type="GO" id="GO:0005737">
    <property type="term" value="C:cytoplasm"/>
    <property type="evidence" value="ECO:0007669"/>
    <property type="project" value="TreeGrafter"/>
</dbReference>
<sequence length="1350" mass="147214">MGDYESSSVATSSAPARRQAASAFWTKQFANLEAEQFPKLPSMTYLARPGQNVEHNIEGLGWDSSAFKPSVFIRLAWAILQSRYTNNLDILFGAAAGVNGTAFPNRIQLSRSATISDTLRDLQVQGEQMAIHSNVGWDMIQDASKEAEAACDYKTLLVLTSAEANMEQQRERRRKSLVDLCALTLECTVSTSGLWIRFVHDPAVLSSEQVERMSSQLGHVLRQILMQPQSTVSEISIACEEDLQDIWSWNKTITKAIDIPLTATLAKIVTNYPHSLAVEAWDGFFTYQQLDELSTRLAFHLAERGVGADAVVPLHFEKSRWMSVAIVAVMKAGATSMLLNANHPAAYLRSLTGRVQASALMCSANTISQATLLVDCAVVALDEDFFASLNIEPVEPRPSCQSSDRLCLIPNGTRSLTALTHKNFATALVHQTQLFGIIARSRIYDLDSYSSELTWLNQLLALSNGACLCVPSDEERKGDLADSLSKFRATTLITTAASAQNIDLSQAIDLETLVVSGEVTPKLELPPHVKLVSVYGMAECSIVATYATERQVLDEERCVGKGLATNTWVVSTSDPDELCGVGEVGELWLESPLVGEAYTDHGKEKVAFIDRAKFLAQGGPDVVGRQGRLYRTGDLVRYLPNGTIVFAGHQSDCIKRIRGHRVDLDEVEEQMRRLLGSKVDDVVAEVISAQGQPAPVLAAFIMPAGDNSDSAAIGRTTAQIAEELAAKLKQSLPSHMVPIVFLPLRAVPRTATGAIDRKKLRENAERKSQDPENRTAEHAIRPAQAMTVLEVQLQQLWAQVLSIKDRTSITANSDWFTLGGDEAAAMRLVAAAQNWGLAVAVADVLARPRLADMAESVKHFHRASIVAPEGMNQPWSEMRRGTFQSSFASLTSSVRDSAAAPPTAHNSMDRRRSSILVNGKEELSATPMALMQATAKQQRLLQGSSDRKFTGMEYYAFDLSPELDQAKVLDACRKLVQHFDVLRTVFVQIEDNIYLTFLPNVDVPIEVHQVTSTLEESSKLVVQKDSMLPVVLGRSLLRIYVLHQASKHMRIILRTSQAVTDTTSMASLSSALSEALSGDDLPSAPSFLDYLRHTSTLTSSQSYWRNLLLGAPMTFIPKSPSSPSQPSAIISVSTTLPLPSISSYTPSTIFTAACALLLSRLSRSTREVVFARHATGRSALPTHLQDVVGTCENLVPVRVRLEPRTSIMGQVAEQYMAGLQHEHVDFESVANDNALTVLGDGNGKDGSNNNSGVGVDFGLVTSFLPQQQQITGDDGERGEVAIKFLGRGEGVPRSNAVWVEGKAMIYGRVGVEIRTKSSVQSRKKLGGMLGMLEEALAELGREGRGKRGVE</sequence>
<dbReference type="GO" id="GO:0031177">
    <property type="term" value="F:phosphopantetheine binding"/>
    <property type="evidence" value="ECO:0007669"/>
    <property type="project" value="TreeGrafter"/>
</dbReference>
<gene>
    <name evidence="5" type="ORF">Slin15195_G120770</name>
</gene>
<dbReference type="PANTHER" id="PTHR45527:SF16">
    <property type="entry name" value="NONRIBOSOMAL PEPTIDE SYNTHASE ATNA-RELATED"/>
    <property type="match status" value="1"/>
</dbReference>
<evidence type="ECO:0000256" key="2">
    <source>
        <dbReference type="ARBA" id="ARBA00022553"/>
    </source>
</evidence>
<evidence type="ECO:0000313" key="6">
    <source>
        <dbReference type="Proteomes" id="UP001056384"/>
    </source>
</evidence>
<evidence type="ECO:0000259" key="4">
    <source>
        <dbReference type="PROSITE" id="PS50075"/>
    </source>
</evidence>
<organism evidence="5 6">
    <name type="scientific">Septoria linicola</name>
    <dbReference type="NCBI Taxonomy" id="215465"/>
    <lineage>
        <taxon>Eukaryota</taxon>
        <taxon>Fungi</taxon>
        <taxon>Dikarya</taxon>
        <taxon>Ascomycota</taxon>
        <taxon>Pezizomycotina</taxon>
        <taxon>Dothideomycetes</taxon>
        <taxon>Dothideomycetidae</taxon>
        <taxon>Mycosphaerellales</taxon>
        <taxon>Mycosphaerellaceae</taxon>
        <taxon>Septoria</taxon>
    </lineage>
</organism>
<dbReference type="InterPro" id="IPR009081">
    <property type="entry name" value="PP-bd_ACP"/>
</dbReference>
<accession>A0A9Q9ERP3</accession>
<feature type="domain" description="Carrier" evidence="4">
    <location>
        <begin position="784"/>
        <end position="861"/>
    </location>
</feature>
<name>A0A9Q9ERP3_9PEZI</name>
<dbReference type="InterPro" id="IPR001242">
    <property type="entry name" value="Condensation_dom"/>
</dbReference>
<dbReference type="GO" id="GO:0043041">
    <property type="term" value="P:amino acid activation for nonribosomal peptide biosynthetic process"/>
    <property type="evidence" value="ECO:0007669"/>
    <property type="project" value="TreeGrafter"/>
</dbReference>
<dbReference type="InterPro" id="IPR023213">
    <property type="entry name" value="CAT-like_dom_sf"/>
</dbReference>
<dbReference type="Gene3D" id="3.30.559.30">
    <property type="entry name" value="Nonribosomal peptide synthetase, condensation domain"/>
    <property type="match status" value="2"/>
</dbReference>
<dbReference type="Pfam" id="PF00668">
    <property type="entry name" value="Condensation"/>
    <property type="match status" value="1"/>
</dbReference>
<dbReference type="SUPFAM" id="SSF56801">
    <property type="entry name" value="Acetyl-CoA synthetase-like"/>
    <property type="match status" value="1"/>
</dbReference>
<dbReference type="PROSITE" id="PS50075">
    <property type="entry name" value="CARRIER"/>
    <property type="match status" value="1"/>
</dbReference>
<evidence type="ECO:0000313" key="5">
    <source>
        <dbReference type="EMBL" id="USW58758.1"/>
    </source>
</evidence>
<dbReference type="InterPro" id="IPR036736">
    <property type="entry name" value="ACP-like_sf"/>
</dbReference>
<dbReference type="Gene3D" id="3.40.50.12780">
    <property type="entry name" value="N-terminal domain of ligase-like"/>
    <property type="match status" value="1"/>
</dbReference>
<dbReference type="Gene3D" id="1.10.1200.10">
    <property type="entry name" value="ACP-like"/>
    <property type="match status" value="1"/>
</dbReference>
<dbReference type="SUPFAM" id="SSF47336">
    <property type="entry name" value="ACP-like"/>
    <property type="match status" value="1"/>
</dbReference>
<dbReference type="GO" id="GO:0044550">
    <property type="term" value="P:secondary metabolite biosynthetic process"/>
    <property type="evidence" value="ECO:0007669"/>
    <property type="project" value="TreeGrafter"/>
</dbReference>
<dbReference type="InterPro" id="IPR000873">
    <property type="entry name" value="AMP-dep_synth/lig_dom"/>
</dbReference>
<protein>
    <submittedName>
        <fullName evidence="5">AMP-dependent synthetase/ligase, Condensation domain, phosphopantetheine binding ACP</fullName>
    </submittedName>
</protein>
<dbReference type="SUPFAM" id="SSF52777">
    <property type="entry name" value="CoA-dependent acyltransferases"/>
    <property type="match status" value="3"/>
</dbReference>
<dbReference type="Proteomes" id="UP001056384">
    <property type="component" value="Chromosome 11"/>
</dbReference>
<keyword evidence="2" id="KW-0597">Phosphoprotein</keyword>
<evidence type="ECO:0000256" key="1">
    <source>
        <dbReference type="ARBA" id="ARBA00022450"/>
    </source>
</evidence>
<dbReference type="Pfam" id="PF00550">
    <property type="entry name" value="PP-binding"/>
    <property type="match status" value="1"/>
</dbReference>
<proteinExistence type="predicted"/>
<dbReference type="GO" id="GO:0016874">
    <property type="term" value="F:ligase activity"/>
    <property type="evidence" value="ECO:0007669"/>
    <property type="project" value="UniProtKB-KW"/>
</dbReference>
<dbReference type="InterPro" id="IPR045851">
    <property type="entry name" value="AMP-bd_C_sf"/>
</dbReference>
<dbReference type="Pfam" id="PF00501">
    <property type="entry name" value="AMP-binding"/>
    <property type="match status" value="1"/>
</dbReference>